<comment type="caution">
    <text evidence="8">The sequence shown here is derived from an EMBL/GenBank/DDBJ whole genome shotgun (WGS) entry which is preliminary data.</text>
</comment>
<dbReference type="PANTHER" id="PTHR24351">
    <property type="entry name" value="RIBOSOMAL PROTEIN S6 KINASE"/>
    <property type="match status" value="1"/>
</dbReference>
<feature type="region of interest" description="Disordered" evidence="6">
    <location>
        <begin position="172"/>
        <end position="230"/>
    </location>
</feature>
<evidence type="ECO:0000256" key="6">
    <source>
        <dbReference type="SAM" id="MobiDB-lite"/>
    </source>
</evidence>
<dbReference type="SUPFAM" id="SSF56112">
    <property type="entry name" value="Protein kinase-like (PK-like)"/>
    <property type="match status" value="1"/>
</dbReference>
<keyword evidence="1" id="KW-0723">Serine/threonine-protein kinase</keyword>
<dbReference type="PROSITE" id="PS00108">
    <property type="entry name" value="PROTEIN_KINASE_ST"/>
    <property type="match status" value="1"/>
</dbReference>
<protein>
    <submittedName>
        <fullName evidence="8">Kinase-like domain-containing protein</fullName>
    </submittedName>
</protein>
<dbReference type="PROSITE" id="PS50011">
    <property type="entry name" value="PROTEIN_KINASE_DOM"/>
    <property type="match status" value="1"/>
</dbReference>
<evidence type="ECO:0000256" key="5">
    <source>
        <dbReference type="ARBA" id="ARBA00022840"/>
    </source>
</evidence>
<feature type="region of interest" description="Disordered" evidence="6">
    <location>
        <begin position="486"/>
        <end position="560"/>
    </location>
</feature>
<evidence type="ECO:0000256" key="3">
    <source>
        <dbReference type="ARBA" id="ARBA00022741"/>
    </source>
</evidence>
<keyword evidence="5" id="KW-0067">ATP-binding</keyword>
<dbReference type="CDD" id="cd00180">
    <property type="entry name" value="PKc"/>
    <property type="match status" value="1"/>
</dbReference>
<keyword evidence="3" id="KW-0547">Nucleotide-binding</keyword>
<dbReference type="InterPro" id="IPR008271">
    <property type="entry name" value="Ser/Thr_kinase_AS"/>
</dbReference>
<dbReference type="SMART" id="SM00220">
    <property type="entry name" value="S_TKc"/>
    <property type="match status" value="1"/>
</dbReference>
<gene>
    <name evidence="8" type="ORF">FB45DRAFT_891207</name>
</gene>
<evidence type="ECO:0000256" key="1">
    <source>
        <dbReference type="ARBA" id="ARBA00022527"/>
    </source>
</evidence>
<dbReference type="EMBL" id="JARKIF010000002">
    <property type="protein sequence ID" value="KAJ7646723.1"/>
    <property type="molecule type" value="Genomic_DNA"/>
</dbReference>
<dbReference type="Pfam" id="PF00069">
    <property type="entry name" value="Pkinase"/>
    <property type="match status" value="1"/>
</dbReference>
<evidence type="ECO:0000256" key="2">
    <source>
        <dbReference type="ARBA" id="ARBA00022679"/>
    </source>
</evidence>
<feature type="compositionally biased region" description="Pro residues" evidence="6">
    <location>
        <begin position="201"/>
        <end position="210"/>
    </location>
</feature>
<feature type="compositionally biased region" description="Acidic residues" evidence="6">
    <location>
        <begin position="544"/>
        <end position="557"/>
    </location>
</feature>
<feature type="domain" description="Protein kinase" evidence="7">
    <location>
        <begin position="252"/>
        <end position="612"/>
    </location>
</feature>
<accession>A0AAD7CFY2</accession>
<evidence type="ECO:0000259" key="7">
    <source>
        <dbReference type="PROSITE" id="PS50011"/>
    </source>
</evidence>
<reference evidence="8" key="1">
    <citation type="submission" date="2023-03" db="EMBL/GenBank/DDBJ databases">
        <title>Massive genome expansion in bonnet fungi (Mycena s.s.) driven by repeated elements and novel gene families across ecological guilds.</title>
        <authorList>
            <consortium name="Lawrence Berkeley National Laboratory"/>
            <person name="Harder C.B."/>
            <person name="Miyauchi S."/>
            <person name="Viragh M."/>
            <person name="Kuo A."/>
            <person name="Thoen E."/>
            <person name="Andreopoulos B."/>
            <person name="Lu D."/>
            <person name="Skrede I."/>
            <person name="Drula E."/>
            <person name="Henrissat B."/>
            <person name="Morin E."/>
            <person name="Kohler A."/>
            <person name="Barry K."/>
            <person name="LaButti K."/>
            <person name="Morin E."/>
            <person name="Salamov A."/>
            <person name="Lipzen A."/>
            <person name="Mereny Z."/>
            <person name="Hegedus B."/>
            <person name="Baldrian P."/>
            <person name="Stursova M."/>
            <person name="Weitz H."/>
            <person name="Taylor A."/>
            <person name="Grigoriev I.V."/>
            <person name="Nagy L.G."/>
            <person name="Martin F."/>
            <person name="Kauserud H."/>
        </authorList>
    </citation>
    <scope>NUCLEOTIDE SEQUENCE</scope>
    <source>
        <strain evidence="8">9284</strain>
    </source>
</reference>
<evidence type="ECO:0000256" key="4">
    <source>
        <dbReference type="ARBA" id="ARBA00022777"/>
    </source>
</evidence>
<dbReference type="Gene3D" id="3.30.200.20">
    <property type="entry name" value="Phosphorylase Kinase, domain 1"/>
    <property type="match status" value="1"/>
</dbReference>
<evidence type="ECO:0000313" key="8">
    <source>
        <dbReference type="EMBL" id="KAJ7646723.1"/>
    </source>
</evidence>
<organism evidence="8 9">
    <name type="scientific">Roridomyces roridus</name>
    <dbReference type="NCBI Taxonomy" id="1738132"/>
    <lineage>
        <taxon>Eukaryota</taxon>
        <taxon>Fungi</taxon>
        <taxon>Dikarya</taxon>
        <taxon>Basidiomycota</taxon>
        <taxon>Agaricomycotina</taxon>
        <taxon>Agaricomycetes</taxon>
        <taxon>Agaricomycetidae</taxon>
        <taxon>Agaricales</taxon>
        <taxon>Marasmiineae</taxon>
        <taxon>Mycenaceae</taxon>
        <taxon>Roridomyces</taxon>
    </lineage>
</organism>
<dbReference type="Gene3D" id="1.10.510.10">
    <property type="entry name" value="Transferase(Phosphotransferase) domain 1"/>
    <property type="match status" value="1"/>
</dbReference>
<dbReference type="GO" id="GO:0004674">
    <property type="term" value="F:protein serine/threonine kinase activity"/>
    <property type="evidence" value="ECO:0007669"/>
    <property type="project" value="UniProtKB-KW"/>
</dbReference>
<dbReference type="InterPro" id="IPR011009">
    <property type="entry name" value="Kinase-like_dom_sf"/>
</dbReference>
<dbReference type="InterPro" id="IPR000719">
    <property type="entry name" value="Prot_kinase_dom"/>
</dbReference>
<keyword evidence="9" id="KW-1185">Reference proteome</keyword>
<name>A0AAD7CFY2_9AGAR</name>
<proteinExistence type="predicted"/>
<feature type="compositionally biased region" description="Pro residues" evidence="6">
    <location>
        <begin position="180"/>
        <end position="192"/>
    </location>
</feature>
<keyword evidence="2" id="KW-0808">Transferase</keyword>
<dbReference type="AlphaFoldDB" id="A0AAD7CFY2"/>
<keyword evidence="4 8" id="KW-0418">Kinase</keyword>
<sequence length="624" mass="68547">MGLAGLLAVFSVMHRLGALSSVRKCLRATLVVLSFVVVIPVLVVVDVLANCQTLVWRSVCLGTCEARSRLKDIGNIVRVFGSIGLHNLSASISKITTNIRLCAHQGYEKALSIIPFIKVDLKTLLAHVYIGVVNFATLYKQRIVDFAVNASAAFNRRRLPLVLEAHVQIPDPIEHEHDPTPPAYPPVNPIADPPDDGVQDPTPPSLPSPDPPEDNRQDVQDNPPTPTAFWDVESWTDSLIPGLASKVELAGLRAVTDMGSGVYGDVIKVQNDAKTYAIKRIKRGQEALVNEPTPDLILREVNALIKMVDHAATPTVHGVFENKVGHYIIMDCGERSLASVVGSFTLASAKFFAAELVLGLHALHTRGILHRDIKPANLVVGADGHLLVVDFGLAHHFEDPNPNTNPEWHRLYEIGGDHFPLLWADDPDNPHWECEPKGSQAYACEKRMLGLPYSYATDLWSVGVTFYSCIGRGELPYFGPVGAEYEQNEETGDESDSSSDDEERDGAGDGDDLEKSDTAELGDDDDNTDHGESVDGAIAGHADDGDDNSDVDDDDDDSQKIVWIPTPGFAYNDHSAIRDFFEKIFSTVPGTRFESYDELKRHVMWGRDHDWTAHEQRRLSPPSL</sequence>
<feature type="compositionally biased region" description="Acidic residues" evidence="6">
    <location>
        <begin position="486"/>
        <end position="512"/>
    </location>
</feature>
<dbReference type="Proteomes" id="UP001221142">
    <property type="component" value="Unassembled WGS sequence"/>
</dbReference>
<evidence type="ECO:0000313" key="9">
    <source>
        <dbReference type="Proteomes" id="UP001221142"/>
    </source>
</evidence>
<dbReference type="GO" id="GO:0005524">
    <property type="term" value="F:ATP binding"/>
    <property type="evidence" value="ECO:0007669"/>
    <property type="project" value="UniProtKB-KW"/>
</dbReference>